<dbReference type="Proteomes" id="UP000199227">
    <property type="component" value="Unassembled WGS sequence"/>
</dbReference>
<reference evidence="3 4" key="1">
    <citation type="submission" date="2016-10" db="EMBL/GenBank/DDBJ databases">
        <authorList>
            <person name="de Groot N.N."/>
        </authorList>
    </citation>
    <scope>NUCLEOTIDE SEQUENCE [LARGE SCALE GENOMIC DNA]</scope>
    <source>
        <strain evidence="3 4">EP1-55-1</strain>
    </source>
</reference>
<organism evidence="3 4">
    <name type="scientific">Hydrogenimonas thermophila</name>
    <dbReference type="NCBI Taxonomy" id="223786"/>
    <lineage>
        <taxon>Bacteria</taxon>
        <taxon>Pseudomonadati</taxon>
        <taxon>Campylobacterota</taxon>
        <taxon>Epsilonproteobacteria</taxon>
        <taxon>Campylobacterales</taxon>
        <taxon>Hydrogenimonadaceae</taxon>
        <taxon>Hydrogenimonas</taxon>
    </lineage>
</organism>
<dbReference type="GO" id="GO:0006655">
    <property type="term" value="P:phosphatidylglycerol biosynthetic process"/>
    <property type="evidence" value="ECO:0007669"/>
    <property type="project" value="UniProtKB-UniPathway"/>
</dbReference>
<keyword evidence="1" id="KW-0472">Membrane</keyword>
<dbReference type="AlphaFoldDB" id="A0A1I5KWU8"/>
<accession>A0A1I5KWU8</accession>
<evidence type="ECO:0000313" key="4">
    <source>
        <dbReference type="Proteomes" id="UP000199227"/>
    </source>
</evidence>
<dbReference type="PANTHER" id="PTHR36305">
    <property type="entry name" value="PHOSPHATIDYLGLYCEROPHOSPHATASE A"/>
    <property type="match status" value="1"/>
</dbReference>
<dbReference type="GO" id="GO:0008962">
    <property type="term" value="F:phosphatidylglycerophosphatase activity"/>
    <property type="evidence" value="ECO:0007669"/>
    <property type="project" value="InterPro"/>
</dbReference>
<dbReference type="PIRSF" id="PIRSF006162">
    <property type="entry name" value="PgpA"/>
    <property type="match status" value="1"/>
</dbReference>
<gene>
    <name evidence="3" type="ORF">SAMN05216234_101124</name>
</gene>
<dbReference type="InterPro" id="IPR036681">
    <property type="entry name" value="PgpA-like_sf"/>
</dbReference>
<keyword evidence="1" id="KW-0812">Transmembrane</keyword>
<dbReference type="STRING" id="223786.SAMN05216234_101124"/>
<feature type="transmembrane region" description="Helical" evidence="1">
    <location>
        <begin position="35"/>
        <end position="57"/>
    </location>
</feature>
<dbReference type="CDD" id="cd06971">
    <property type="entry name" value="PgpA"/>
    <property type="match status" value="1"/>
</dbReference>
<feature type="domain" description="YutG/PgpA" evidence="2">
    <location>
        <begin position="10"/>
        <end position="145"/>
    </location>
</feature>
<dbReference type="PANTHER" id="PTHR36305:SF1">
    <property type="entry name" value="PHOSPHATIDYLGLYCEROPHOSPHATASE A"/>
    <property type="match status" value="1"/>
</dbReference>
<proteinExistence type="predicted"/>
<name>A0A1I5KWU8_9BACT</name>
<evidence type="ECO:0000259" key="2">
    <source>
        <dbReference type="Pfam" id="PF04608"/>
    </source>
</evidence>
<dbReference type="Pfam" id="PF04608">
    <property type="entry name" value="PgpA"/>
    <property type="match status" value="1"/>
</dbReference>
<dbReference type="Gene3D" id="1.10.3760.10">
    <property type="entry name" value="PgpA-like"/>
    <property type="match status" value="1"/>
</dbReference>
<keyword evidence="4" id="KW-1185">Reference proteome</keyword>
<dbReference type="OrthoDB" id="9804091at2"/>
<protein>
    <submittedName>
        <fullName evidence="3">Phosphatidylglycerophosphatase A</fullName>
    </submittedName>
</protein>
<evidence type="ECO:0000256" key="1">
    <source>
        <dbReference type="SAM" id="Phobius"/>
    </source>
</evidence>
<dbReference type="RefSeq" id="WP_092909924.1">
    <property type="nucleotide sequence ID" value="NZ_FOXB01000001.1"/>
</dbReference>
<dbReference type="UniPathway" id="UPA00084">
    <property type="reaction ID" value="UER00504"/>
</dbReference>
<dbReference type="EMBL" id="FOXB01000001">
    <property type="protein sequence ID" value="SFO89467.1"/>
    <property type="molecule type" value="Genomic_DNA"/>
</dbReference>
<sequence>MNLKEKLFLAGLGSGLLPYAPGTWGTIVGLLLGVAILSYFPIETLFLLTILITLFGIREINNYEKKSGIHDDKRIVIDEIAGIWLALCFSGISPIAAGLSFLFFRIYDIKKPSIIGRIDRDAPGGVGVMGDDLVAGAAAGLSSAVVLQTIKHFNLLG</sequence>
<feature type="transmembrane region" description="Helical" evidence="1">
    <location>
        <begin position="83"/>
        <end position="104"/>
    </location>
</feature>
<keyword evidence="1" id="KW-1133">Transmembrane helix</keyword>
<dbReference type="InterPro" id="IPR007686">
    <property type="entry name" value="YutG/PgpA"/>
</dbReference>
<evidence type="ECO:0000313" key="3">
    <source>
        <dbReference type="EMBL" id="SFO89467.1"/>
    </source>
</evidence>
<dbReference type="SUPFAM" id="SSF101307">
    <property type="entry name" value="YutG-like"/>
    <property type="match status" value="1"/>
</dbReference>
<dbReference type="InterPro" id="IPR026037">
    <property type="entry name" value="PgpA"/>
</dbReference>